<protein>
    <recommendedName>
        <fullName evidence="6">EGF-like domain-containing protein</fullName>
    </recommendedName>
</protein>
<keyword evidence="1 3" id="KW-0245">EGF-like domain</keyword>
<evidence type="ECO:0000313" key="7">
    <source>
        <dbReference type="EMBL" id="KAL0488123.1"/>
    </source>
</evidence>
<evidence type="ECO:0000259" key="6">
    <source>
        <dbReference type="PROSITE" id="PS50026"/>
    </source>
</evidence>
<feature type="disulfide bond" evidence="3">
    <location>
        <begin position="77"/>
        <end position="86"/>
    </location>
</feature>
<evidence type="ECO:0000256" key="2">
    <source>
        <dbReference type="ARBA" id="ARBA00023157"/>
    </source>
</evidence>
<feature type="domain" description="EGF-like" evidence="6">
    <location>
        <begin position="55"/>
        <end position="87"/>
    </location>
</feature>
<evidence type="ECO:0000256" key="3">
    <source>
        <dbReference type="PROSITE-ProRule" id="PRU00076"/>
    </source>
</evidence>
<dbReference type="InterPro" id="IPR013111">
    <property type="entry name" value="EGF_extracell"/>
</dbReference>
<evidence type="ECO:0000256" key="4">
    <source>
        <dbReference type="SAM" id="MobiDB-lite"/>
    </source>
</evidence>
<evidence type="ECO:0000256" key="5">
    <source>
        <dbReference type="SAM" id="Phobius"/>
    </source>
</evidence>
<dbReference type="Pfam" id="PF07974">
    <property type="entry name" value="EGF_2"/>
    <property type="match status" value="1"/>
</dbReference>
<sequence>MCNTKTGTCMCAYGLYGQSCEKICPGGLDNICSGTGQCFDGVCICDSGTFGTSCSLKYCPYSCGAGTCDFTKGLCKCPTGYYGPNCSSLCPGGVDNTCSGHGTCDSTTGVCLCDSKYAGYDCSQLLIDGYFRDGSMSFTVPASGFTNAILFIKEVPDKKLTLTFKTDTGNTSSSRSLRSTFADSTSYSIEVASSSNNTMGFYVGYSATNRPTASNYDSYFMYPSQTKFPLVLPIGQWFLFLTATNMNNTPADVKVSMISPVFDPNAVPALANPSQLAFNFTLEIIILISATGVFIGLFVVIIFTALVLMCCIKGPTEEQRLVKELYKKKKLQSKALKKKQEIELDDLSKSELKRQDLLTSRNRTSTSPAAPAFDRSAYGDNVFTTNTPTSPQNLSNPDRTLIDRPRQKRKRAVKPKNMASSSPLNAI</sequence>
<dbReference type="EMBL" id="JAOPGA020001408">
    <property type="protein sequence ID" value="KAL0488123.1"/>
    <property type="molecule type" value="Genomic_DNA"/>
</dbReference>
<reference evidence="7 8" key="1">
    <citation type="submission" date="2024-03" db="EMBL/GenBank/DDBJ databases">
        <title>The Acrasis kona genome and developmental transcriptomes reveal deep origins of eukaryotic multicellular pathways.</title>
        <authorList>
            <person name="Sheikh S."/>
            <person name="Fu C.-J."/>
            <person name="Brown M.W."/>
            <person name="Baldauf S.L."/>
        </authorList>
    </citation>
    <scope>NUCLEOTIDE SEQUENCE [LARGE SCALE GENOMIC DNA]</scope>
    <source>
        <strain evidence="7 8">ATCC MYA-3509</strain>
    </source>
</reference>
<feature type="compositionally biased region" description="Polar residues" evidence="4">
    <location>
        <begin position="418"/>
        <end position="427"/>
    </location>
</feature>
<dbReference type="PROSITE" id="PS00022">
    <property type="entry name" value="EGF_1"/>
    <property type="match status" value="2"/>
</dbReference>
<evidence type="ECO:0000313" key="8">
    <source>
        <dbReference type="Proteomes" id="UP001431209"/>
    </source>
</evidence>
<accession>A0AAW2ZGJ4</accession>
<dbReference type="Gene3D" id="2.10.25.140">
    <property type="match status" value="1"/>
</dbReference>
<feature type="transmembrane region" description="Helical" evidence="5">
    <location>
        <begin position="284"/>
        <end position="312"/>
    </location>
</feature>
<keyword evidence="2 3" id="KW-1015">Disulfide bond</keyword>
<evidence type="ECO:0000256" key="1">
    <source>
        <dbReference type="ARBA" id="ARBA00022536"/>
    </source>
</evidence>
<dbReference type="AlphaFoldDB" id="A0AAW2ZGJ4"/>
<dbReference type="GO" id="GO:0005044">
    <property type="term" value="F:scavenger receptor activity"/>
    <property type="evidence" value="ECO:0007669"/>
    <property type="project" value="InterPro"/>
</dbReference>
<comment type="caution">
    <text evidence="7">The sequence shown here is derived from an EMBL/GenBank/DDBJ whole genome shotgun (WGS) entry which is preliminary data.</text>
</comment>
<dbReference type="InterPro" id="IPR002049">
    <property type="entry name" value="LE_dom"/>
</dbReference>
<keyword evidence="5" id="KW-1133">Transmembrane helix</keyword>
<comment type="caution">
    <text evidence="3">Lacks conserved residue(s) required for the propagation of feature annotation.</text>
</comment>
<dbReference type="PANTHER" id="PTHR24043">
    <property type="entry name" value="SCAVENGER RECEPTOR CLASS F"/>
    <property type="match status" value="1"/>
</dbReference>
<proteinExistence type="predicted"/>
<dbReference type="CDD" id="cd00055">
    <property type="entry name" value="EGF_Lam"/>
    <property type="match status" value="1"/>
</dbReference>
<feature type="compositionally biased region" description="Polar residues" evidence="4">
    <location>
        <begin position="382"/>
        <end position="398"/>
    </location>
</feature>
<dbReference type="Proteomes" id="UP001431209">
    <property type="component" value="Unassembled WGS sequence"/>
</dbReference>
<dbReference type="InterPro" id="IPR000742">
    <property type="entry name" value="EGF"/>
</dbReference>
<gene>
    <name evidence="7" type="ORF">AKO1_008939</name>
</gene>
<dbReference type="PANTHER" id="PTHR24043:SF8">
    <property type="entry name" value="EGF-LIKE DOMAIN-CONTAINING PROTEIN"/>
    <property type="match status" value="1"/>
</dbReference>
<dbReference type="InterPro" id="IPR042635">
    <property type="entry name" value="MEGF10/SREC1/2-like"/>
</dbReference>
<name>A0AAW2ZGJ4_9EUKA</name>
<dbReference type="Gene3D" id="2.10.25.10">
    <property type="entry name" value="Laminin"/>
    <property type="match status" value="1"/>
</dbReference>
<feature type="region of interest" description="Disordered" evidence="4">
    <location>
        <begin position="355"/>
        <end position="427"/>
    </location>
</feature>
<organism evidence="7 8">
    <name type="scientific">Acrasis kona</name>
    <dbReference type="NCBI Taxonomy" id="1008807"/>
    <lineage>
        <taxon>Eukaryota</taxon>
        <taxon>Discoba</taxon>
        <taxon>Heterolobosea</taxon>
        <taxon>Tetramitia</taxon>
        <taxon>Eutetramitia</taxon>
        <taxon>Acrasidae</taxon>
        <taxon>Acrasis</taxon>
    </lineage>
</organism>
<feature type="compositionally biased region" description="Polar residues" evidence="4">
    <location>
        <begin position="357"/>
        <end position="368"/>
    </location>
</feature>
<dbReference type="PROSITE" id="PS50026">
    <property type="entry name" value="EGF_3"/>
    <property type="match status" value="1"/>
</dbReference>
<dbReference type="PRINTS" id="PR00011">
    <property type="entry name" value="EGFLAMININ"/>
</dbReference>
<keyword evidence="8" id="KW-1185">Reference proteome</keyword>
<keyword evidence="5" id="KW-0472">Membrane</keyword>
<keyword evidence="5" id="KW-0812">Transmembrane</keyword>